<dbReference type="GO" id="GO:0008270">
    <property type="term" value="F:zinc ion binding"/>
    <property type="evidence" value="ECO:0007669"/>
    <property type="project" value="UniProtKB-KW"/>
</dbReference>
<evidence type="ECO:0000256" key="2">
    <source>
        <dbReference type="ARBA" id="ARBA00022771"/>
    </source>
</evidence>
<reference evidence="7 8" key="1">
    <citation type="journal article" date="2018" name="Gigascience">
        <title>Genomes of trombidid mites reveal novel predicted allergens and laterally-transferred genes associated with secondary metabolism.</title>
        <authorList>
            <person name="Dong X."/>
            <person name="Chaisiri K."/>
            <person name="Xia D."/>
            <person name="Armstrong S.D."/>
            <person name="Fang Y."/>
            <person name="Donnelly M.J."/>
            <person name="Kadowaki T."/>
            <person name="McGarry J.W."/>
            <person name="Darby A.C."/>
            <person name="Makepeace B.L."/>
        </authorList>
    </citation>
    <scope>NUCLEOTIDE SEQUENCE [LARGE SCALE GENOMIC DNA]</scope>
    <source>
        <strain evidence="7">UoL-UT</strain>
    </source>
</reference>
<dbReference type="STRING" id="299467.A0A443RUG2"/>
<dbReference type="GO" id="GO:0016032">
    <property type="term" value="P:viral process"/>
    <property type="evidence" value="ECO:0007669"/>
    <property type="project" value="InterPro"/>
</dbReference>
<dbReference type="Pfam" id="PF00098">
    <property type="entry name" value="zf-CCHC"/>
    <property type="match status" value="1"/>
</dbReference>
<evidence type="ECO:0000256" key="4">
    <source>
        <dbReference type="PROSITE-ProRule" id="PRU00047"/>
    </source>
</evidence>
<keyword evidence="2 4" id="KW-0863">Zinc-finger</keyword>
<dbReference type="Proteomes" id="UP000288716">
    <property type="component" value="Unassembled WGS sequence"/>
</dbReference>
<dbReference type="PANTHER" id="PTHR40389">
    <property type="entry name" value="ENDOGENOUS RETROVIRUS GROUP K MEMBER 24 GAG POLYPROTEIN-RELATED"/>
    <property type="match status" value="1"/>
</dbReference>
<accession>A0A443RUG2</accession>
<dbReference type="InterPro" id="IPR045345">
    <property type="entry name" value="Gag_p24_C"/>
</dbReference>
<dbReference type="Pfam" id="PF14787">
    <property type="entry name" value="zf-CCHC_5"/>
    <property type="match status" value="1"/>
</dbReference>
<dbReference type="EMBL" id="NCKV01033715">
    <property type="protein sequence ID" value="RWS18818.1"/>
    <property type="molecule type" value="Genomic_DNA"/>
</dbReference>
<gene>
    <name evidence="7" type="ORF">B4U80_12412</name>
</gene>
<dbReference type="VEuPathDB" id="VectorBase:LDEU013222"/>
<sequence length="284" mass="31794">LARAALTGGQYLLWKVAYQEHCQDTAQRNQVAGNAAWNMDMLMGSGQYAGNNNQINFPPAVYLQIATAAMRSWKTIQGTGDLQGQLSKVIQGSNEPYADFVDRLIQTASRIFGDVDAAMPLIKQLAYEQANKWCKEAIRPWKNRDLASYLKACKDINDSVIQANVMATTFANLVRPSQPRGLCYNCHKPGHLQRDCPDKGNTKFRQVCPRCRKGPHKAVDCRSTRDIDGNPLHSKNGKQGPWSRGPQIYGAFQQVPRPMYPLTDQSEPPKEAQDWTSVPPPEQY</sequence>
<evidence type="ECO:0000256" key="5">
    <source>
        <dbReference type="SAM" id="MobiDB-lite"/>
    </source>
</evidence>
<dbReference type="InterPro" id="IPR001878">
    <property type="entry name" value="Znf_CCHC"/>
</dbReference>
<dbReference type="InterPro" id="IPR008916">
    <property type="entry name" value="Retrov_capsid_C"/>
</dbReference>
<feature type="region of interest" description="Disordered" evidence="5">
    <location>
        <begin position="214"/>
        <end position="284"/>
    </location>
</feature>
<dbReference type="PROSITE" id="PS50158">
    <property type="entry name" value="ZF_CCHC"/>
    <property type="match status" value="1"/>
</dbReference>
<dbReference type="Gene3D" id="1.10.375.10">
    <property type="entry name" value="Human Immunodeficiency Virus Type 1 Capsid Protein"/>
    <property type="match status" value="1"/>
</dbReference>
<evidence type="ECO:0000259" key="6">
    <source>
        <dbReference type="PROSITE" id="PS50158"/>
    </source>
</evidence>
<organism evidence="7 8">
    <name type="scientific">Leptotrombidium deliense</name>
    <dbReference type="NCBI Taxonomy" id="299467"/>
    <lineage>
        <taxon>Eukaryota</taxon>
        <taxon>Metazoa</taxon>
        <taxon>Ecdysozoa</taxon>
        <taxon>Arthropoda</taxon>
        <taxon>Chelicerata</taxon>
        <taxon>Arachnida</taxon>
        <taxon>Acari</taxon>
        <taxon>Acariformes</taxon>
        <taxon>Trombidiformes</taxon>
        <taxon>Prostigmata</taxon>
        <taxon>Anystina</taxon>
        <taxon>Parasitengona</taxon>
        <taxon>Trombiculoidea</taxon>
        <taxon>Trombiculidae</taxon>
        <taxon>Leptotrombidium</taxon>
    </lineage>
</organism>
<keyword evidence="1" id="KW-0479">Metal-binding</keyword>
<dbReference type="OrthoDB" id="9634552at2759"/>
<keyword evidence="3" id="KW-0862">Zinc</keyword>
<dbReference type="InterPro" id="IPR008919">
    <property type="entry name" value="Retrov_capsid_N"/>
</dbReference>
<dbReference type="Pfam" id="PF19317">
    <property type="entry name" value="Gag_p24_C"/>
    <property type="match status" value="1"/>
</dbReference>
<proteinExistence type="predicted"/>
<dbReference type="Pfam" id="PF00607">
    <property type="entry name" value="Gag_p24"/>
    <property type="match status" value="1"/>
</dbReference>
<dbReference type="SUPFAM" id="SSF47353">
    <property type="entry name" value="Retrovirus capsid dimerization domain-like"/>
    <property type="match status" value="1"/>
</dbReference>
<dbReference type="Gene3D" id="1.10.1200.30">
    <property type="match status" value="1"/>
</dbReference>
<evidence type="ECO:0000313" key="8">
    <source>
        <dbReference type="Proteomes" id="UP000288716"/>
    </source>
</evidence>
<evidence type="ECO:0000256" key="3">
    <source>
        <dbReference type="ARBA" id="ARBA00022833"/>
    </source>
</evidence>
<feature type="compositionally biased region" description="Basic and acidic residues" evidence="5">
    <location>
        <begin position="217"/>
        <end position="228"/>
    </location>
</feature>
<dbReference type="SUPFAM" id="SSF47943">
    <property type="entry name" value="Retrovirus capsid protein, N-terminal core domain"/>
    <property type="match status" value="1"/>
</dbReference>
<dbReference type="Gene3D" id="4.10.60.10">
    <property type="entry name" value="Zinc finger, CCHC-type"/>
    <property type="match status" value="1"/>
</dbReference>
<dbReference type="SMART" id="SM00343">
    <property type="entry name" value="ZnF_C2HC"/>
    <property type="match status" value="2"/>
</dbReference>
<dbReference type="InterPro" id="IPR036875">
    <property type="entry name" value="Znf_CCHC_sf"/>
</dbReference>
<evidence type="ECO:0000313" key="7">
    <source>
        <dbReference type="EMBL" id="RWS18818.1"/>
    </source>
</evidence>
<keyword evidence="8" id="KW-1185">Reference proteome</keyword>
<dbReference type="GO" id="GO:0003676">
    <property type="term" value="F:nucleic acid binding"/>
    <property type="evidence" value="ECO:0007669"/>
    <property type="project" value="InterPro"/>
</dbReference>
<dbReference type="SUPFAM" id="SSF57756">
    <property type="entry name" value="Retrovirus zinc finger-like domains"/>
    <property type="match status" value="1"/>
</dbReference>
<evidence type="ECO:0000256" key="1">
    <source>
        <dbReference type="ARBA" id="ARBA00022723"/>
    </source>
</evidence>
<name>A0A443RUG2_9ACAR</name>
<feature type="domain" description="CCHC-type" evidence="6">
    <location>
        <begin position="183"/>
        <end position="198"/>
    </location>
</feature>
<comment type="caution">
    <text evidence="7">The sequence shown here is derived from an EMBL/GenBank/DDBJ whole genome shotgun (WGS) entry which is preliminary data.</text>
</comment>
<dbReference type="PANTHER" id="PTHR40389:SF3">
    <property type="entry name" value="IGE-BINDING PROTEIN"/>
    <property type="match status" value="1"/>
</dbReference>
<dbReference type="InterPro" id="IPR050195">
    <property type="entry name" value="Primate_lentivir_Gag_pol-like"/>
</dbReference>
<feature type="non-terminal residue" evidence="7">
    <location>
        <position position="1"/>
    </location>
</feature>
<dbReference type="AlphaFoldDB" id="A0A443RUG2"/>
<protein>
    <submittedName>
        <fullName evidence="7">Endogenous retrovirus group K member 5 Gag polyprotein-like protein</fullName>
    </submittedName>
</protein>